<gene>
    <name evidence="2" type="ORF">COA96_03090</name>
</gene>
<sequence>MGQYLYTVTEAAELLKLHPKTLRKKIRSGELQSTRVGKQYRITQSQLEEYCGASLDSTNAVSQFIRREALVSTVFDIHAISPEDSSRITNYLLATQKNSRDEDTKSKLRIDCIYYQEIGNLKILLNGDSETIRHAMKLVETLMSS</sequence>
<dbReference type="InterPro" id="IPR041657">
    <property type="entry name" value="HTH_17"/>
</dbReference>
<comment type="caution">
    <text evidence="2">The sequence shown here is derived from an EMBL/GenBank/DDBJ whole genome shotgun (WGS) entry which is preliminary data.</text>
</comment>
<dbReference type="Pfam" id="PF12728">
    <property type="entry name" value="HTH_17"/>
    <property type="match status" value="1"/>
</dbReference>
<name>A0A2A5B7J0_9GAMM</name>
<protein>
    <recommendedName>
        <fullName evidence="1">Helix-turn-helix domain-containing protein</fullName>
    </recommendedName>
</protein>
<accession>A0A2A5B7J0</accession>
<dbReference type="Proteomes" id="UP000218327">
    <property type="component" value="Unassembled WGS sequence"/>
</dbReference>
<proteinExistence type="predicted"/>
<dbReference type="NCBIfam" id="TIGR01764">
    <property type="entry name" value="excise"/>
    <property type="match status" value="1"/>
</dbReference>
<dbReference type="AlphaFoldDB" id="A0A2A5B7J0"/>
<dbReference type="GO" id="GO:0003677">
    <property type="term" value="F:DNA binding"/>
    <property type="evidence" value="ECO:0007669"/>
    <property type="project" value="InterPro"/>
</dbReference>
<reference evidence="3" key="1">
    <citation type="submission" date="2017-08" db="EMBL/GenBank/DDBJ databases">
        <title>A dynamic microbial community with high functional redundancy inhabits the cold, oxic subseafloor aquifer.</title>
        <authorList>
            <person name="Tully B.J."/>
            <person name="Wheat C.G."/>
            <person name="Glazer B.T."/>
            <person name="Huber J.A."/>
        </authorList>
    </citation>
    <scope>NUCLEOTIDE SEQUENCE [LARGE SCALE GENOMIC DNA]</scope>
</reference>
<evidence type="ECO:0000313" key="3">
    <source>
        <dbReference type="Proteomes" id="UP000218327"/>
    </source>
</evidence>
<evidence type="ECO:0000313" key="2">
    <source>
        <dbReference type="EMBL" id="PCJ27499.1"/>
    </source>
</evidence>
<organism evidence="2 3">
    <name type="scientific">SAR86 cluster bacterium</name>
    <dbReference type="NCBI Taxonomy" id="2030880"/>
    <lineage>
        <taxon>Bacteria</taxon>
        <taxon>Pseudomonadati</taxon>
        <taxon>Pseudomonadota</taxon>
        <taxon>Gammaproteobacteria</taxon>
        <taxon>SAR86 cluster</taxon>
    </lineage>
</organism>
<evidence type="ECO:0000259" key="1">
    <source>
        <dbReference type="Pfam" id="PF12728"/>
    </source>
</evidence>
<feature type="domain" description="Helix-turn-helix" evidence="1">
    <location>
        <begin position="5"/>
        <end position="50"/>
    </location>
</feature>
<dbReference type="InterPro" id="IPR010093">
    <property type="entry name" value="SinI_DNA-bd"/>
</dbReference>
<dbReference type="EMBL" id="NVVJ01000006">
    <property type="protein sequence ID" value="PCJ27499.1"/>
    <property type="molecule type" value="Genomic_DNA"/>
</dbReference>